<evidence type="ECO:0000256" key="2">
    <source>
        <dbReference type="ARBA" id="ARBA00022771"/>
    </source>
</evidence>
<dbReference type="GeneTree" id="ENSGT00940000160909"/>
<dbReference type="PANTHER" id="PTHR17614:SF13">
    <property type="entry name" value="ZINC FINGER PROTEIN 804A"/>
    <property type="match status" value="1"/>
</dbReference>
<dbReference type="OrthoDB" id="4822at2759"/>
<name>A0A8C5QRX6_9ANUR</name>
<keyword evidence="3" id="KW-0862">Zinc</keyword>
<evidence type="ECO:0000256" key="3">
    <source>
        <dbReference type="ARBA" id="ARBA00022833"/>
    </source>
</evidence>
<dbReference type="PANTHER" id="PTHR17614">
    <property type="entry name" value="ZINC FINGER-CONTAINING"/>
    <property type="match status" value="1"/>
</dbReference>
<dbReference type="GO" id="GO:0005634">
    <property type="term" value="C:nucleus"/>
    <property type="evidence" value="ECO:0007669"/>
    <property type="project" value="TreeGrafter"/>
</dbReference>
<evidence type="ECO:0000256" key="4">
    <source>
        <dbReference type="SAM" id="MobiDB-lite"/>
    </source>
</evidence>
<feature type="compositionally biased region" description="Basic and acidic residues" evidence="4">
    <location>
        <begin position="583"/>
        <end position="600"/>
    </location>
</feature>
<dbReference type="AlphaFoldDB" id="A0A8C5QRX6"/>
<evidence type="ECO:0000256" key="1">
    <source>
        <dbReference type="ARBA" id="ARBA00022723"/>
    </source>
</evidence>
<keyword evidence="7" id="KW-1185">Reference proteome</keyword>
<keyword evidence="2" id="KW-0863">Zinc-finger</keyword>
<dbReference type="InterPro" id="IPR052445">
    <property type="entry name" value="ZnF-G_patch_domain"/>
</dbReference>
<dbReference type="Proteomes" id="UP000694569">
    <property type="component" value="Unplaced"/>
</dbReference>
<reference evidence="6" key="1">
    <citation type="submission" date="2025-08" db="UniProtKB">
        <authorList>
            <consortium name="Ensembl"/>
        </authorList>
    </citation>
    <scope>IDENTIFICATION</scope>
</reference>
<evidence type="ECO:0000259" key="5">
    <source>
        <dbReference type="PROSITE" id="PS00028"/>
    </source>
</evidence>
<accession>A0A8C5QRX6</accession>
<feature type="region of interest" description="Disordered" evidence="4">
    <location>
        <begin position="574"/>
        <end position="600"/>
    </location>
</feature>
<dbReference type="GO" id="GO:0008270">
    <property type="term" value="F:zinc ion binding"/>
    <property type="evidence" value="ECO:0007669"/>
    <property type="project" value="UniProtKB-KW"/>
</dbReference>
<reference evidence="6" key="2">
    <citation type="submission" date="2025-09" db="UniProtKB">
        <authorList>
            <consortium name="Ensembl"/>
        </authorList>
    </citation>
    <scope>IDENTIFICATION</scope>
</reference>
<dbReference type="Ensembl" id="ENSLLET00000043433.1">
    <property type="protein sequence ID" value="ENSLLEP00000041757.1"/>
    <property type="gene ID" value="ENSLLEG00000026571.1"/>
</dbReference>
<protein>
    <recommendedName>
        <fullName evidence="5">C2H2-type domain-containing protein</fullName>
    </recommendedName>
</protein>
<feature type="domain" description="C2H2-type" evidence="5">
    <location>
        <begin position="65"/>
        <end position="87"/>
    </location>
</feature>
<evidence type="ECO:0000313" key="6">
    <source>
        <dbReference type="Ensembl" id="ENSLLEP00000041757.1"/>
    </source>
</evidence>
<proteinExistence type="predicted"/>
<dbReference type="InterPro" id="IPR013087">
    <property type="entry name" value="Znf_C2H2_type"/>
</dbReference>
<keyword evidence="1" id="KW-0479">Metal-binding</keyword>
<evidence type="ECO:0000313" key="7">
    <source>
        <dbReference type="Proteomes" id="UP000694569"/>
    </source>
</evidence>
<sequence length="1222" mass="137989">MNEGSRLPMECYYILISSSHLNKGHYRNIKGVFRGPLTDSKTLELAEKENASSNALEFLKANFYCELCDKQYHKHQEFDNHINSYDHAHKQRLKELKQREFARNVASKLRKNERKQKKHHDRLHKLADHRREVSCIGVTGKRRDPPMLGAHCTRSSSPCQNRAPNRFTAAATKKAGLQAATSAPGSGPMFKSTTVTIRDHICESLHCSSSAISRSVEKEEAKRSPLESTSVMSVLLSSSESSKNNKQIIDNQIKKSKRNKVSFSFSFPKKTPLKLESSAAVFYEFNDDKISDCKSTDQSSSGTESLIFQSSVPEDLNHCLEKDIQTTLVSEKDTLGKEHVSLLEEQVSTKEFSKCLDSDVCHLKVPSDFGSSANLETHIHSTQLLSTNNSEGVEISVLNPQLEIVGIKSTNEEIGLDISYLNGSKKSVNKSESSPTYEEDLAKRAICLDTSIDCFKKVENTIRNKVAGSTISEEDLIKNMSDSIPSSSSEPTASVSLTSATHKNVSEAFQPVVSRDGTTVLQWPTELLLYTCTQPSISYSCNPLYFDFKASRTTSCGKQPENVKFGEVRVSIKQSDTNNAKGSNDEEIKARSDRSINESESSRMTINKTCNLLKSQDKLKCCGFVRNIKENQNPISKISFHNDAKQSLGHDLIKPKCNKTYLKCKRTKHRIKHISVARMDKFTHRKQYKIYCSTTNLKKQALNSRDSLCSIKYLTKPYHRPYAELGHVEREFLRIPTVQIKQECGIWNVHHKTKLHKHSENKPCKDIQSFDYQTELLALNNDSEGINHSKVSCRQRIGNINVNSQKDETCSFKRTHSTVIDEINIFCKRPRLCKQLPYSVPNVLLQKQKLSMLCGHLSIIAREVRSEKANRAPSCTSLNSETVVDAGNLSHDHSQLQYMSYRTTLFLQKIEKIKKMVDNKIDQLCKSFFDYKERKQIELFSHGNNPGPGMTVRNQVTSINHRDVLPEGKIIEQNKQRDSGIPSLPCSNRKSDPCIMKSHLSDKLAAEKYNESRRNCIKCNTEALSRQPTPCREERMNDQTFIAEELLSRVGLPNQDVFSAQTFLKRNEYHQCDVYKPAIHPNIIPSKLRLIFPTITVQSCTSFYPVHLEQPFCSASLATVQHTLLQHHAADTFTATSVDSVKLVDPPQHFVSPQGHVFPRNPFYQLTVDPTICPGDPFISSTPVPILPNSMVCHIPVPLSHISHANYLPILQTPFIPVHPLI</sequence>
<organism evidence="6 7">
    <name type="scientific">Leptobrachium leishanense</name>
    <name type="common">Leishan spiny toad</name>
    <dbReference type="NCBI Taxonomy" id="445787"/>
    <lineage>
        <taxon>Eukaryota</taxon>
        <taxon>Metazoa</taxon>
        <taxon>Chordata</taxon>
        <taxon>Craniata</taxon>
        <taxon>Vertebrata</taxon>
        <taxon>Euteleostomi</taxon>
        <taxon>Amphibia</taxon>
        <taxon>Batrachia</taxon>
        <taxon>Anura</taxon>
        <taxon>Pelobatoidea</taxon>
        <taxon>Megophryidae</taxon>
        <taxon>Leptobrachium</taxon>
    </lineage>
</organism>
<dbReference type="SUPFAM" id="SSF57667">
    <property type="entry name" value="beta-beta-alpha zinc fingers"/>
    <property type="match status" value="1"/>
</dbReference>
<dbReference type="InterPro" id="IPR036236">
    <property type="entry name" value="Znf_C2H2_sf"/>
</dbReference>
<dbReference type="PROSITE" id="PS00028">
    <property type="entry name" value="ZINC_FINGER_C2H2_1"/>
    <property type="match status" value="1"/>
</dbReference>